<organism evidence="1 2">
    <name type="scientific">Paramecium tetraurelia</name>
    <dbReference type="NCBI Taxonomy" id="5888"/>
    <lineage>
        <taxon>Eukaryota</taxon>
        <taxon>Sar</taxon>
        <taxon>Alveolata</taxon>
        <taxon>Ciliophora</taxon>
        <taxon>Intramacronucleata</taxon>
        <taxon>Oligohymenophorea</taxon>
        <taxon>Peniculida</taxon>
        <taxon>Parameciidae</taxon>
        <taxon>Paramecium</taxon>
    </lineage>
</organism>
<gene>
    <name evidence="1" type="ORF">GSPATT00014949001</name>
</gene>
<dbReference type="InParanoid" id="A0DAH5"/>
<sequence length="155" mass="18527">MSERQVYILFKMVESDSSSVSQKPQLKNTDQSTLWKFCQRIQNVTQFNLRSVKKVKVNNLIEERPQSGQNEIRARQIQQETDFFRNNMEVFDKERLFEHLSQAKTQINHLKTDNYQLRTTILQQEKTIQKYERIIEDFQNNGNLKNVQMKLGVEV</sequence>
<dbReference type="GeneID" id="5033224"/>
<dbReference type="OrthoDB" id="304280at2759"/>
<evidence type="ECO:0000313" key="2">
    <source>
        <dbReference type="Proteomes" id="UP000000600"/>
    </source>
</evidence>
<dbReference type="KEGG" id="ptm:GSPATT00014949001"/>
<protein>
    <submittedName>
        <fullName evidence="1">Uncharacterized protein</fullName>
    </submittedName>
</protein>
<dbReference type="EMBL" id="CT868352">
    <property type="protein sequence ID" value="CAK80042.1"/>
    <property type="molecule type" value="Genomic_DNA"/>
</dbReference>
<dbReference type="Proteomes" id="UP000000600">
    <property type="component" value="Unassembled WGS sequence"/>
</dbReference>
<proteinExistence type="predicted"/>
<dbReference type="HOGENOM" id="CLU_1698940_0_0_1"/>
<keyword evidence="2" id="KW-1185">Reference proteome</keyword>
<dbReference type="AlphaFoldDB" id="A0DAH5"/>
<evidence type="ECO:0000313" key="1">
    <source>
        <dbReference type="EMBL" id="CAK80042.1"/>
    </source>
</evidence>
<dbReference type="RefSeq" id="XP_001447439.1">
    <property type="nucleotide sequence ID" value="XM_001447402.1"/>
</dbReference>
<name>A0DAH5_PARTE</name>
<reference evidence="1 2" key="1">
    <citation type="journal article" date="2006" name="Nature">
        <title>Global trends of whole-genome duplications revealed by the ciliate Paramecium tetraurelia.</title>
        <authorList>
            <consortium name="Genoscope"/>
            <person name="Aury J.-M."/>
            <person name="Jaillon O."/>
            <person name="Duret L."/>
            <person name="Noel B."/>
            <person name="Jubin C."/>
            <person name="Porcel B.M."/>
            <person name="Segurens B."/>
            <person name="Daubin V."/>
            <person name="Anthouard V."/>
            <person name="Aiach N."/>
            <person name="Arnaiz O."/>
            <person name="Billaut A."/>
            <person name="Beisson J."/>
            <person name="Blanc I."/>
            <person name="Bouhouche K."/>
            <person name="Camara F."/>
            <person name="Duharcourt S."/>
            <person name="Guigo R."/>
            <person name="Gogendeau D."/>
            <person name="Katinka M."/>
            <person name="Keller A.-M."/>
            <person name="Kissmehl R."/>
            <person name="Klotz C."/>
            <person name="Koll F."/>
            <person name="Le Moue A."/>
            <person name="Lepere C."/>
            <person name="Malinsky S."/>
            <person name="Nowacki M."/>
            <person name="Nowak J.K."/>
            <person name="Plattner H."/>
            <person name="Poulain J."/>
            <person name="Ruiz F."/>
            <person name="Serrano V."/>
            <person name="Zagulski M."/>
            <person name="Dessen P."/>
            <person name="Betermier M."/>
            <person name="Weissenbach J."/>
            <person name="Scarpelli C."/>
            <person name="Schachter V."/>
            <person name="Sperling L."/>
            <person name="Meyer E."/>
            <person name="Cohen J."/>
            <person name="Wincker P."/>
        </authorList>
    </citation>
    <scope>NUCLEOTIDE SEQUENCE [LARGE SCALE GENOMIC DNA]</scope>
    <source>
        <strain evidence="1 2">Stock d4-2</strain>
    </source>
</reference>
<accession>A0DAH5</accession>